<dbReference type="SUPFAM" id="SSF53474">
    <property type="entry name" value="alpha/beta-Hydrolases"/>
    <property type="match status" value="1"/>
</dbReference>
<sequence length="268" mass="28466">MRVDLASSPFYDEFVSTLLSQSKDDQIDFAQVAFGPDGSIPGSIGGAKAPSAVIVLHEWWGVTPQVLAHAAVLAASGYRVLVPDLYRGELGMSTDEAQRLMRDLDFPAAVNEICHAAKYLKGEGARAVGVLGFNMGGALALAAAAKCAEVGCAVCCYGVNFGLFDPKELLGKPVQSHFGASDNMSGFSDLACARTLHITLHEAGHPCAEVFEYARGGHAFLNDDPAPFDSFEAREAKMGTPPFDKKEALVAWDRILGFFAQHLAGKAD</sequence>
<dbReference type="OrthoDB" id="17560at2759"/>
<dbReference type="Gene3D" id="3.40.50.1820">
    <property type="entry name" value="alpha/beta hydrolase"/>
    <property type="match status" value="1"/>
</dbReference>
<dbReference type="InterPro" id="IPR029058">
    <property type="entry name" value="AB_hydrolase_fold"/>
</dbReference>
<gene>
    <name evidence="2" type="ORF">KFE25_005048</name>
</gene>
<dbReference type="InterPro" id="IPR051049">
    <property type="entry name" value="Dienelactone_hydrolase-like"/>
</dbReference>
<dbReference type="Proteomes" id="UP000751190">
    <property type="component" value="Unassembled WGS sequence"/>
</dbReference>
<organism evidence="2 3">
    <name type="scientific">Diacronema lutheri</name>
    <name type="common">Unicellular marine alga</name>
    <name type="synonym">Monochrysis lutheri</name>
    <dbReference type="NCBI Taxonomy" id="2081491"/>
    <lineage>
        <taxon>Eukaryota</taxon>
        <taxon>Haptista</taxon>
        <taxon>Haptophyta</taxon>
        <taxon>Pavlovophyceae</taxon>
        <taxon>Pavlovales</taxon>
        <taxon>Pavlovaceae</taxon>
        <taxon>Diacronema</taxon>
    </lineage>
</organism>
<dbReference type="OMA" id="FPPLEYI"/>
<evidence type="ECO:0000259" key="1">
    <source>
        <dbReference type="Pfam" id="PF01738"/>
    </source>
</evidence>
<evidence type="ECO:0000313" key="2">
    <source>
        <dbReference type="EMBL" id="KAG8457367.1"/>
    </source>
</evidence>
<dbReference type="GO" id="GO:0016787">
    <property type="term" value="F:hydrolase activity"/>
    <property type="evidence" value="ECO:0007669"/>
    <property type="project" value="InterPro"/>
</dbReference>
<dbReference type="AlphaFoldDB" id="A0A8J5XB39"/>
<dbReference type="PANTHER" id="PTHR46623">
    <property type="entry name" value="CARBOXYMETHYLENEBUTENOLIDASE-RELATED"/>
    <property type="match status" value="1"/>
</dbReference>
<accession>A0A8J5XB39</accession>
<dbReference type="EMBL" id="JAGTXO010000072">
    <property type="protein sequence ID" value="KAG8457367.1"/>
    <property type="molecule type" value="Genomic_DNA"/>
</dbReference>
<evidence type="ECO:0000313" key="3">
    <source>
        <dbReference type="Proteomes" id="UP000751190"/>
    </source>
</evidence>
<name>A0A8J5XB39_DIALT</name>
<comment type="caution">
    <text evidence="2">The sequence shown here is derived from an EMBL/GenBank/DDBJ whole genome shotgun (WGS) entry which is preliminary data.</text>
</comment>
<dbReference type="Pfam" id="PF01738">
    <property type="entry name" value="DLH"/>
    <property type="match status" value="1"/>
</dbReference>
<feature type="domain" description="Dienelactone hydrolase" evidence="1">
    <location>
        <begin position="47"/>
        <end position="262"/>
    </location>
</feature>
<proteinExistence type="predicted"/>
<protein>
    <recommendedName>
        <fullName evidence="1">Dienelactone hydrolase domain-containing protein</fullName>
    </recommendedName>
</protein>
<keyword evidence="3" id="KW-1185">Reference proteome</keyword>
<dbReference type="InterPro" id="IPR002925">
    <property type="entry name" value="Dienelactn_hydro"/>
</dbReference>
<dbReference type="PANTHER" id="PTHR46623:SF6">
    <property type="entry name" value="ALPHA_BETA-HYDROLASES SUPERFAMILY PROTEIN"/>
    <property type="match status" value="1"/>
</dbReference>
<reference evidence="2" key="1">
    <citation type="submission" date="2021-05" db="EMBL/GenBank/DDBJ databases">
        <title>The genome of the haptophyte Pavlova lutheri (Diacronema luteri, Pavlovales) - a model for lipid biosynthesis in eukaryotic algae.</title>
        <authorList>
            <person name="Hulatt C.J."/>
            <person name="Posewitz M.C."/>
        </authorList>
    </citation>
    <scope>NUCLEOTIDE SEQUENCE</scope>
    <source>
        <strain evidence="2">NIVA-4/92</strain>
    </source>
</reference>